<dbReference type="GO" id="GO:0004049">
    <property type="term" value="F:anthranilate synthase activity"/>
    <property type="evidence" value="ECO:0007669"/>
    <property type="project" value="UniProtKB-EC"/>
</dbReference>
<evidence type="ECO:0000256" key="1">
    <source>
        <dbReference type="SAM" id="SignalP"/>
    </source>
</evidence>
<keyword evidence="1" id="KW-0732">Signal</keyword>
<comment type="caution">
    <text evidence="2">The sequence shown here is derived from an EMBL/GenBank/DDBJ whole genome shotgun (WGS) entry which is preliminary data.</text>
</comment>
<feature type="chain" id="PRO_5019055626" evidence="1">
    <location>
        <begin position="16"/>
        <end position="256"/>
    </location>
</feature>
<evidence type="ECO:0000313" key="2">
    <source>
        <dbReference type="EMBL" id="RZC03384.1"/>
    </source>
</evidence>
<keyword evidence="3" id="KW-1185">Reference proteome</keyword>
<sequence>MLLLLCAGWCPLSFAHLLFRWPFPPAFVCFFCTVEIMVRTRGLGRALGRVIGKVLGRQDHHDADDVPQRRRPTASACRQREVAPVAEDVLEMIEDVPAPGAEVGDGAEVSTSDDAERFPGGSCGPSVLTSFVDHVAFSIWNGEEHPELKLVFHGRKVEKFGRKLPRYEELNPLLILPCLGSSSSMDFFASWKMNGSGMKKEERERRRHFKEKMSLEEVHYHKRSWIRAWRKKEMNEGRGREEHEILCSKRSLKSEV</sequence>
<dbReference type="EMBL" id="QZWG01000007">
    <property type="protein sequence ID" value="RZC03384.1"/>
    <property type="molecule type" value="Genomic_DNA"/>
</dbReference>
<name>A0A445JY00_GLYSO</name>
<dbReference type="EC" id="4.1.3.27" evidence="2"/>
<gene>
    <name evidence="2" type="ORF">D0Y65_018168</name>
</gene>
<dbReference type="Proteomes" id="UP000289340">
    <property type="component" value="Chromosome 7"/>
</dbReference>
<feature type="signal peptide" evidence="1">
    <location>
        <begin position="1"/>
        <end position="15"/>
    </location>
</feature>
<keyword evidence="2" id="KW-0456">Lyase</keyword>
<protein>
    <submittedName>
        <fullName evidence="2">Anthranilate synthase beta subunit 1, chloroplastic isoform D</fullName>
        <ecNumber evidence="2">4.1.3.27</ecNumber>
    </submittedName>
</protein>
<reference evidence="2 3" key="1">
    <citation type="submission" date="2018-09" db="EMBL/GenBank/DDBJ databases">
        <title>A high-quality reference genome of wild soybean provides a powerful tool to mine soybean genomes.</title>
        <authorList>
            <person name="Xie M."/>
            <person name="Chung C.Y.L."/>
            <person name="Li M.-W."/>
            <person name="Wong F.-L."/>
            <person name="Chan T.-F."/>
            <person name="Lam H.-M."/>
        </authorList>
    </citation>
    <scope>NUCLEOTIDE SEQUENCE [LARGE SCALE GENOMIC DNA]</scope>
    <source>
        <strain evidence="3">cv. W05</strain>
        <tissue evidence="2">Hypocotyl of etiolated seedlings</tissue>
    </source>
</reference>
<accession>A0A445JY00</accession>
<evidence type="ECO:0000313" key="3">
    <source>
        <dbReference type="Proteomes" id="UP000289340"/>
    </source>
</evidence>
<proteinExistence type="predicted"/>
<dbReference type="AlphaFoldDB" id="A0A445JY00"/>
<organism evidence="2 3">
    <name type="scientific">Glycine soja</name>
    <name type="common">Wild soybean</name>
    <dbReference type="NCBI Taxonomy" id="3848"/>
    <lineage>
        <taxon>Eukaryota</taxon>
        <taxon>Viridiplantae</taxon>
        <taxon>Streptophyta</taxon>
        <taxon>Embryophyta</taxon>
        <taxon>Tracheophyta</taxon>
        <taxon>Spermatophyta</taxon>
        <taxon>Magnoliopsida</taxon>
        <taxon>eudicotyledons</taxon>
        <taxon>Gunneridae</taxon>
        <taxon>Pentapetalae</taxon>
        <taxon>rosids</taxon>
        <taxon>fabids</taxon>
        <taxon>Fabales</taxon>
        <taxon>Fabaceae</taxon>
        <taxon>Papilionoideae</taxon>
        <taxon>50 kb inversion clade</taxon>
        <taxon>NPAAA clade</taxon>
        <taxon>indigoferoid/millettioid clade</taxon>
        <taxon>Phaseoleae</taxon>
        <taxon>Glycine</taxon>
        <taxon>Glycine subgen. Soja</taxon>
    </lineage>
</organism>